<keyword evidence="1" id="KW-0472">Membrane</keyword>
<sequence length="180" mass="20777">MKLVFLQTIFVTIAILIIFRLKKHSFIPRLSIIGPHGVGKTRFYYAIRDHRIVRTTKSMQSNVFKGYLQLTNGEAELIDFSAEPHLWPEESQYKLMNSMVILFITSESTQEESLALIQNKILWKARKGLTYVIQGQYKEEFKAKLNALGIDAEDNQFVTADLGLQTWNVIDLAQLLRSRL</sequence>
<evidence type="ECO:0000256" key="1">
    <source>
        <dbReference type="SAM" id="Phobius"/>
    </source>
</evidence>
<accession>A0AA86UIT9</accession>
<keyword evidence="1" id="KW-1133">Transmembrane helix</keyword>
<comment type="caution">
    <text evidence="2">The sequence shown here is derived from an EMBL/GenBank/DDBJ whole genome shotgun (WGS) entry which is preliminary data.</text>
</comment>
<evidence type="ECO:0000313" key="3">
    <source>
        <dbReference type="EMBL" id="CAL6029188.1"/>
    </source>
</evidence>
<dbReference type="AlphaFoldDB" id="A0AA86UIT9"/>
<protein>
    <recommendedName>
        <fullName evidence="5">Signal recognition particle receptor subunit beta</fullName>
    </recommendedName>
</protein>
<evidence type="ECO:0000313" key="2">
    <source>
        <dbReference type="EMBL" id="CAI9941668.1"/>
    </source>
</evidence>
<gene>
    <name evidence="2" type="ORF">HINF_LOCUS29313</name>
    <name evidence="3" type="ORF">HINF_LOCUS32169</name>
</gene>
<reference evidence="2" key="1">
    <citation type="submission" date="2023-06" db="EMBL/GenBank/DDBJ databases">
        <authorList>
            <person name="Kurt Z."/>
        </authorList>
    </citation>
    <scope>NUCLEOTIDE SEQUENCE</scope>
</reference>
<dbReference type="InterPro" id="IPR027417">
    <property type="entry name" value="P-loop_NTPase"/>
</dbReference>
<dbReference type="SUPFAM" id="SSF52540">
    <property type="entry name" value="P-loop containing nucleoside triphosphate hydrolases"/>
    <property type="match status" value="1"/>
</dbReference>
<evidence type="ECO:0008006" key="5">
    <source>
        <dbReference type="Google" id="ProtNLM"/>
    </source>
</evidence>
<organism evidence="2">
    <name type="scientific">Hexamita inflata</name>
    <dbReference type="NCBI Taxonomy" id="28002"/>
    <lineage>
        <taxon>Eukaryota</taxon>
        <taxon>Metamonada</taxon>
        <taxon>Diplomonadida</taxon>
        <taxon>Hexamitidae</taxon>
        <taxon>Hexamitinae</taxon>
        <taxon>Hexamita</taxon>
    </lineage>
</organism>
<name>A0AA86UIT9_9EUKA</name>
<dbReference type="EMBL" id="CATOUU010000695">
    <property type="protein sequence ID" value="CAI9941668.1"/>
    <property type="molecule type" value="Genomic_DNA"/>
</dbReference>
<proteinExistence type="predicted"/>
<dbReference type="EMBL" id="CAXDID020000109">
    <property type="protein sequence ID" value="CAL6029188.1"/>
    <property type="molecule type" value="Genomic_DNA"/>
</dbReference>
<keyword evidence="1" id="KW-0812">Transmembrane</keyword>
<evidence type="ECO:0000313" key="4">
    <source>
        <dbReference type="Proteomes" id="UP001642409"/>
    </source>
</evidence>
<dbReference type="Gene3D" id="3.40.50.300">
    <property type="entry name" value="P-loop containing nucleotide triphosphate hydrolases"/>
    <property type="match status" value="1"/>
</dbReference>
<dbReference type="Proteomes" id="UP001642409">
    <property type="component" value="Unassembled WGS sequence"/>
</dbReference>
<reference evidence="3 4" key="2">
    <citation type="submission" date="2024-07" db="EMBL/GenBank/DDBJ databases">
        <authorList>
            <person name="Akdeniz Z."/>
        </authorList>
    </citation>
    <scope>NUCLEOTIDE SEQUENCE [LARGE SCALE GENOMIC DNA]</scope>
</reference>
<keyword evidence="4" id="KW-1185">Reference proteome</keyword>
<feature type="transmembrane region" description="Helical" evidence="1">
    <location>
        <begin position="6"/>
        <end position="21"/>
    </location>
</feature>